<keyword evidence="5" id="KW-0964">Secreted</keyword>
<evidence type="ECO:0000313" key="8">
    <source>
        <dbReference type="EMBL" id="MBB6512301.1"/>
    </source>
</evidence>
<dbReference type="PANTHER" id="PTHR30288">
    <property type="entry name" value="FLAGELLAR CAP/ASSEMBLY PROTEIN FLID"/>
    <property type="match status" value="1"/>
</dbReference>
<comment type="function">
    <text evidence="5">Required for morphogenesis and for the elongation of the flagellar filament by facilitating polymerization of the flagellin monomers at the tip of growing filament. Forms a capping structure, which prevents flagellin subunits (transported through the central channel of the flagellum) from leaking out without polymerization at the distal end.</text>
</comment>
<dbReference type="GO" id="GO:0009421">
    <property type="term" value="C:bacterial-type flagellum filament cap"/>
    <property type="evidence" value="ECO:0007669"/>
    <property type="project" value="InterPro"/>
</dbReference>
<sequence length="697" mass="77659">MRIAGFASGMDIDTMVKDLMNVERIPLQKLESKKQTLEWTQEAYRGVNTLLLDFENTLFNMRLGSTFRSREVSSSNDEFVSATASSAANLTSFQISKVSQLAEAAYRVNASGISVDDSNKIDKNKALFQESSKLAQAPGDEMVWNQGAIKKESFVLDSDTNQVEFNKAVSGGYENKLHVQVNGKTFNIAETGDNLAANEVFIDVDGNLNFKEGVLKKGARVTVDYVADKFEVTRNLGSGTKSLQLSAGSIAIEDFSLKLTVGEEEKNYQIVPASGEGTVYQLSDGLGTIDVATGRINFTEELAEDTEVSLEYKQNFTSFKMGAHTSDGKVERNFFISGDKSLNAMVAEVNSANLGISMMYDEFSDKISINRTETGNFNDDGDENEIIIDGAFLNHSLGFSNSTEVDGKNAKFTINGLETERPSNSFQIDGVTFQLKQTFTTANEEAVDGEPPLQEVPPVRLSVSNNTDDVFEKIKDFVETYNTLIDSLNSKVNETYYRDYGPLTDEQREQLSDKQQEDWEEKAKSGMLRRDSILQDALSGMRRDFYSPVNNEASGVFNQLATIGITTTKDYMAGGKLEINETKLREAIEEDPAAVENLFRGDGNSYGEKGIVRRLEDTISGVKDRIYERAGRTSWNATQYTIGRNMNDLDKQIERFESRLKQIEDRYWRQFTAMEKAMAQANQQASYLMQQFGGGMQ</sequence>
<comment type="caution">
    <text evidence="8">The sequence shown here is derived from an EMBL/GenBank/DDBJ whole genome shotgun (WGS) entry which is preliminary data.</text>
</comment>
<dbReference type="EMBL" id="JACHON010000002">
    <property type="protein sequence ID" value="MBB6512301.1"/>
    <property type="molecule type" value="Genomic_DNA"/>
</dbReference>
<dbReference type="GO" id="GO:0005576">
    <property type="term" value="C:extracellular region"/>
    <property type="evidence" value="ECO:0007669"/>
    <property type="project" value="UniProtKB-SubCell"/>
</dbReference>
<dbReference type="Pfam" id="PF02465">
    <property type="entry name" value="FliD_N"/>
    <property type="match status" value="1"/>
</dbReference>
<dbReference type="GO" id="GO:0071973">
    <property type="term" value="P:bacterial-type flagellum-dependent cell motility"/>
    <property type="evidence" value="ECO:0007669"/>
    <property type="project" value="TreeGrafter"/>
</dbReference>
<evidence type="ECO:0000256" key="2">
    <source>
        <dbReference type="ARBA" id="ARBA00011255"/>
    </source>
</evidence>
<keyword evidence="3" id="KW-0175">Coiled coil</keyword>
<keyword evidence="9" id="KW-1185">Reference proteome</keyword>
<evidence type="ECO:0000256" key="5">
    <source>
        <dbReference type="RuleBase" id="RU362066"/>
    </source>
</evidence>
<evidence type="ECO:0000259" key="6">
    <source>
        <dbReference type="Pfam" id="PF02465"/>
    </source>
</evidence>
<dbReference type="InterPro" id="IPR010809">
    <property type="entry name" value="FliD_C"/>
</dbReference>
<proteinExistence type="inferred from homology"/>
<feature type="domain" description="Flagellar hook-associated protein 2 N-terminal" evidence="6">
    <location>
        <begin position="8"/>
        <end position="104"/>
    </location>
</feature>
<comment type="subunit">
    <text evidence="2 5">Homopentamer.</text>
</comment>
<evidence type="ECO:0000256" key="4">
    <source>
        <dbReference type="ARBA" id="ARBA00023143"/>
    </source>
</evidence>
<evidence type="ECO:0000259" key="7">
    <source>
        <dbReference type="Pfam" id="PF07195"/>
    </source>
</evidence>
<accession>A0A841RI17</accession>
<keyword evidence="8" id="KW-0969">Cilium</keyword>
<keyword evidence="4 5" id="KW-0975">Bacterial flagellum</keyword>
<feature type="domain" description="Flagellar hook-associated protein 2 C-terminal" evidence="7">
    <location>
        <begin position="407"/>
        <end position="683"/>
    </location>
</feature>
<dbReference type="InterPro" id="IPR003481">
    <property type="entry name" value="FliD_N"/>
</dbReference>
<evidence type="ECO:0000256" key="1">
    <source>
        <dbReference type="ARBA" id="ARBA00009764"/>
    </source>
</evidence>
<gene>
    <name evidence="8" type="ORF">GGQ92_001082</name>
</gene>
<name>A0A841RI17_9BACI</name>
<dbReference type="GO" id="GO:0007155">
    <property type="term" value="P:cell adhesion"/>
    <property type="evidence" value="ECO:0007669"/>
    <property type="project" value="InterPro"/>
</dbReference>
<dbReference type="Proteomes" id="UP000572212">
    <property type="component" value="Unassembled WGS sequence"/>
</dbReference>
<keyword evidence="8" id="KW-0282">Flagellum</keyword>
<dbReference type="Pfam" id="PF07195">
    <property type="entry name" value="FliD_C"/>
    <property type="match status" value="1"/>
</dbReference>
<dbReference type="GO" id="GO:0009424">
    <property type="term" value="C:bacterial-type flagellum hook"/>
    <property type="evidence" value="ECO:0007669"/>
    <property type="project" value="UniProtKB-UniRule"/>
</dbReference>
<organism evidence="8 9">
    <name type="scientific">Gracilibacillus halotolerans</name>
    <dbReference type="NCBI Taxonomy" id="74386"/>
    <lineage>
        <taxon>Bacteria</taxon>
        <taxon>Bacillati</taxon>
        <taxon>Bacillota</taxon>
        <taxon>Bacilli</taxon>
        <taxon>Bacillales</taxon>
        <taxon>Bacillaceae</taxon>
        <taxon>Gracilibacillus</taxon>
    </lineage>
</organism>
<protein>
    <recommendedName>
        <fullName evidence="5">Flagellar hook-associated protein 2</fullName>
        <shortName evidence="5">HAP2</shortName>
    </recommendedName>
    <alternativeName>
        <fullName evidence="5">Flagellar cap protein</fullName>
    </alternativeName>
</protein>
<dbReference type="PANTHER" id="PTHR30288:SF0">
    <property type="entry name" value="FLAGELLAR HOOK-ASSOCIATED PROTEIN 2"/>
    <property type="match status" value="1"/>
</dbReference>
<dbReference type="AlphaFoldDB" id="A0A841RI17"/>
<dbReference type="RefSeq" id="WP_184245374.1">
    <property type="nucleotide sequence ID" value="NZ_BAAACU010000002.1"/>
</dbReference>
<evidence type="ECO:0000313" key="9">
    <source>
        <dbReference type="Proteomes" id="UP000572212"/>
    </source>
</evidence>
<comment type="similarity">
    <text evidence="1 5">Belongs to the FliD family.</text>
</comment>
<dbReference type="InterPro" id="IPR040026">
    <property type="entry name" value="FliD"/>
</dbReference>
<comment type="subcellular location">
    <subcellularLocation>
        <location evidence="5">Secreted</location>
    </subcellularLocation>
    <subcellularLocation>
        <location evidence="5">Bacterial flagellum</location>
    </subcellularLocation>
</comment>
<keyword evidence="8" id="KW-0966">Cell projection</keyword>
<evidence type="ECO:0000256" key="3">
    <source>
        <dbReference type="ARBA" id="ARBA00023054"/>
    </source>
</evidence>
<reference evidence="8 9" key="1">
    <citation type="submission" date="2020-08" db="EMBL/GenBank/DDBJ databases">
        <title>Genomic Encyclopedia of Type Strains, Phase IV (KMG-IV): sequencing the most valuable type-strain genomes for metagenomic binning, comparative biology and taxonomic classification.</title>
        <authorList>
            <person name="Goeker M."/>
        </authorList>
    </citation>
    <scope>NUCLEOTIDE SEQUENCE [LARGE SCALE GENOMIC DNA]</scope>
    <source>
        <strain evidence="8 9">DSM 11805</strain>
    </source>
</reference>